<sequence>TWIQTFVYATLISFFKPYQRVLKNTQRTLLKKESKLTPHIAEDCKTVTIKTC</sequence>
<dbReference type="Proteomes" id="UP000242414">
    <property type="component" value="Unassembled WGS sequence"/>
</dbReference>
<dbReference type="AlphaFoldDB" id="A0A1X0RE10"/>
<gene>
    <name evidence="1" type="ORF">BCV72DRAFT_315122</name>
</gene>
<feature type="non-terminal residue" evidence="1">
    <location>
        <position position="1"/>
    </location>
</feature>
<name>A0A1X0RE10_RHIZD</name>
<accession>A0A1X0RE10</accession>
<reference evidence="1" key="1">
    <citation type="journal article" date="2016" name="Proc. Natl. Acad. Sci. U.S.A.">
        <title>Lipid metabolic changes in an early divergent fungus govern the establishment of a mutualistic symbiosis with endobacteria.</title>
        <authorList>
            <person name="Lastovetsky O.A."/>
            <person name="Gaspar M.L."/>
            <person name="Mondo S.J."/>
            <person name="LaButti K.M."/>
            <person name="Sandor L."/>
            <person name="Grigoriev I.V."/>
            <person name="Henry S.A."/>
            <person name="Pawlowska T.E."/>
        </authorList>
    </citation>
    <scope>NUCLEOTIDE SEQUENCE [LARGE SCALE GENOMIC DNA]</scope>
    <source>
        <strain evidence="1">ATCC 52814</strain>
    </source>
</reference>
<dbReference type="EMBL" id="KV921867">
    <property type="protein sequence ID" value="ORE10232.1"/>
    <property type="molecule type" value="Genomic_DNA"/>
</dbReference>
<protein>
    <submittedName>
        <fullName evidence="1">Uncharacterized protein</fullName>
    </submittedName>
</protein>
<organism evidence="1">
    <name type="scientific">Rhizopus microsporus var. microsporus</name>
    <dbReference type="NCBI Taxonomy" id="86635"/>
    <lineage>
        <taxon>Eukaryota</taxon>
        <taxon>Fungi</taxon>
        <taxon>Fungi incertae sedis</taxon>
        <taxon>Mucoromycota</taxon>
        <taxon>Mucoromycotina</taxon>
        <taxon>Mucoromycetes</taxon>
        <taxon>Mucorales</taxon>
        <taxon>Mucorineae</taxon>
        <taxon>Rhizopodaceae</taxon>
        <taxon>Rhizopus</taxon>
    </lineage>
</organism>
<dbReference type="VEuPathDB" id="FungiDB:BCV72DRAFT_315122"/>
<proteinExistence type="predicted"/>
<evidence type="ECO:0000313" key="1">
    <source>
        <dbReference type="EMBL" id="ORE10232.1"/>
    </source>
</evidence>